<protein>
    <submittedName>
        <fullName evidence="3">Pr6Pr family membrane protein</fullName>
    </submittedName>
</protein>
<comment type="caution">
    <text evidence="3">The sequence shown here is derived from an EMBL/GenBank/DDBJ whole genome shotgun (WGS) entry which is preliminary data.</text>
</comment>
<evidence type="ECO:0000313" key="4">
    <source>
        <dbReference type="Proteomes" id="UP001629246"/>
    </source>
</evidence>
<feature type="transmembrane region" description="Helical" evidence="2">
    <location>
        <begin position="177"/>
        <end position="196"/>
    </location>
</feature>
<evidence type="ECO:0000256" key="1">
    <source>
        <dbReference type="SAM" id="MobiDB-lite"/>
    </source>
</evidence>
<name>A0ABW9A5H8_9BURK</name>
<dbReference type="RefSeq" id="WP_408154729.1">
    <property type="nucleotide sequence ID" value="NZ_JAQQFM010000002.1"/>
</dbReference>
<feature type="region of interest" description="Disordered" evidence="1">
    <location>
        <begin position="1"/>
        <end position="20"/>
    </location>
</feature>
<dbReference type="NCBIfam" id="NF038065">
    <property type="entry name" value="Pr6Pr"/>
    <property type="match status" value="1"/>
</dbReference>
<keyword evidence="2" id="KW-1133">Transmembrane helix</keyword>
<keyword evidence="2" id="KW-0472">Membrane</keyword>
<gene>
    <name evidence="3" type="ORF">PQR62_03145</name>
</gene>
<organism evidence="3 4">
    <name type="scientific">Herbaspirillum lusitanum</name>
    <dbReference type="NCBI Taxonomy" id="213312"/>
    <lineage>
        <taxon>Bacteria</taxon>
        <taxon>Pseudomonadati</taxon>
        <taxon>Pseudomonadota</taxon>
        <taxon>Betaproteobacteria</taxon>
        <taxon>Burkholderiales</taxon>
        <taxon>Oxalobacteraceae</taxon>
        <taxon>Herbaspirillum</taxon>
    </lineage>
</organism>
<feature type="transmembrane region" description="Helical" evidence="2">
    <location>
        <begin position="114"/>
        <end position="133"/>
    </location>
</feature>
<proteinExistence type="predicted"/>
<feature type="compositionally biased region" description="Polar residues" evidence="1">
    <location>
        <begin position="11"/>
        <end position="20"/>
    </location>
</feature>
<feature type="transmembrane region" description="Helical" evidence="2">
    <location>
        <begin position="41"/>
        <end position="62"/>
    </location>
</feature>
<feature type="transmembrane region" description="Helical" evidence="2">
    <location>
        <begin position="216"/>
        <end position="238"/>
    </location>
</feature>
<dbReference type="EMBL" id="JAQQFM010000002">
    <property type="protein sequence ID" value="MFL9923247.1"/>
    <property type="molecule type" value="Genomic_DNA"/>
</dbReference>
<reference evidence="3 4" key="1">
    <citation type="journal article" date="2024" name="Chem. Sci.">
        <title>Discovery of megapolipeptins by genome mining of a Burkholderiales bacteria collection.</title>
        <authorList>
            <person name="Paulo B.S."/>
            <person name="Recchia M.J.J."/>
            <person name="Lee S."/>
            <person name="Fergusson C.H."/>
            <person name="Romanowski S.B."/>
            <person name="Hernandez A."/>
            <person name="Krull N."/>
            <person name="Liu D.Y."/>
            <person name="Cavanagh H."/>
            <person name="Bos A."/>
            <person name="Gray C.A."/>
            <person name="Murphy B.T."/>
            <person name="Linington R.G."/>
            <person name="Eustaquio A.S."/>
        </authorList>
    </citation>
    <scope>NUCLEOTIDE SEQUENCE [LARGE SCALE GENOMIC DNA]</scope>
    <source>
        <strain evidence="3 4">RL21-008-BIB-A</strain>
    </source>
</reference>
<evidence type="ECO:0000313" key="3">
    <source>
        <dbReference type="EMBL" id="MFL9923247.1"/>
    </source>
</evidence>
<evidence type="ECO:0000256" key="2">
    <source>
        <dbReference type="SAM" id="Phobius"/>
    </source>
</evidence>
<keyword evidence="4" id="KW-1185">Reference proteome</keyword>
<sequence>MSAFQEPHTPQPQQELSNTDPLDSFGTNIFPAEDTPKAARLLATLLAVIGWFAFAAQTDITVNRLLVNGHGILDGLERLSSYLTNLTMLMGALCFTSLALRLDTPISRFFRQASVVSAVVAYLAFVGIAYNLLLRQLWQPTGFRALVNESLHTIIPLLAMVYWIFFVPVFKTSLKKSMLWLIYPLGYLFITLWRGSMSGFYPYPFINVNTLGYPRVLLNSSLLFAGFIGLMALFITINHAGKPAFLRR</sequence>
<accession>A0ABW9A5H8</accession>
<feature type="transmembrane region" description="Helical" evidence="2">
    <location>
        <begin position="82"/>
        <end position="102"/>
    </location>
</feature>
<dbReference type="InterPro" id="IPR049713">
    <property type="entry name" value="Pr6Pr-like"/>
</dbReference>
<dbReference type="Proteomes" id="UP001629246">
    <property type="component" value="Unassembled WGS sequence"/>
</dbReference>
<feature type="transmembrane region" description="Helical" evidence="2">
    <location>
        <begin position="153"/>
        <end position="170"/>
    </location>
</feature>
<keyword evidence="2" id="KW-0812">Transmembrane</keyword>